<evidence type="ECO:0000313" key="2">
    <source>
        <dbReference type="EMBL" id="GAA5033043.1"/>
    </source>
</evidence>
<evidence type="ECO:0000256" key="1">
    <source>
        <dbReference type="SAM" id="Phobius"/>
    </source>
</evidence>
<name>A0ABP9JI87_9ACTN</name>
<proteinExistence type="predicted"/>
<feature type="transmembrane region" description="Helical" evidence="1">
    <location>
        <begin position="31"/>
        <end position="51"/>
    </location>
</feature>
<reference evidence="3" key="1">
    <citation type="journal article" date="2019" name="Int. J. Syst. Evol. Microbiol.">
        <title>The Global Catalogue of Microorganisms (GCM) 10K type strain sequencing project: providing services to taxonomists for standard genome sequencing and annotation.</title>
        <authorList>
            <consortium name="The Broad Institute Genomics Platform"/>
            <consortium name="The Broad Institute Genome Sequencing Center for Infectious Disease"/>
            <person name="Wu L."/>
            <person name="Ma J."/>
        </authorList>
    </citation>
    <scope>NUCLEOTIDE SEQUENCE [LARGE SCALE GENOMIC DNA]</scope>
    <source>
        <strain evidence="3">JCM 18409</strain>
    </source>
</reference>
<keyword evidence="3" id="KW-1185">Reference proteome</keyword>
<dbReference type="EMBL" id="BAABKB010000040">
    <property type="protein sequence ID" value="GAA5033043.1"/>
    <property type="molecule type" value="Genomic_DNA"/>
</dbReference>
<keyword evidence="1" id="KW-1133">Transmembrane helix</keyword>
<keyword evidence="1" id="KW-0472">Membrane</keyword>
<keyword evidence="1" id="KW-0812">Transmembrane</keyword>
<organism evidence="2 3">
    <name type="scientific">Streptomyces siamensis</name>
    <dbReference type="NCBI Taxonomy" id="1274986"/>
    <lineage>
        <taxon>Bacteria</taxon>
        <taxon>Bacillati</taxon>
        <taxon>Actinomycetota</taxon>
        <taxon>Actinomycetes</taxon>
        <taxon>Kitasatosporales</taxon>
        <taxon>Streptomycetaceae</taxon>
        <taxon>Streptomyces</taxon>
    </lineage>
</organism>
<gene>
    <name evidence="2" type="ORF">GCM10023335_76130</name>
</gene>
<sequence>MSSRTAGPVAIGAGRATKHTTEDRMTRLDRAVCAMYGASFLFIAYATVQQARYGEKWAVAALAFCSLMPLVALIRETATTRTLDQSRAMVAHAEDLMGRAEQVAARATDVALEQACCERWWTSFATDHDPTCKHQQQQGRAA</sequence>
<accession>A0ABP9JI87</accession>
<protein>
    <submittedName>
        <fullName evidence="2">Uncharacterized protein</fullName>
    </submittedName>
</protein>
<comment type="caution">
    <text evidence="2">The sequence shown here is derived from an EMBL/GenBank/DDBJ whole genome shotgun (WGS) entry which is preliminary data.</text>
</comment>
<feature type="transmembrane region" description="Helical" evidence="1">
    <location>
        <begin position="57"/>
        <end position="74"/>
    </location>
</feature>
<evidence type="ECO:0000313" key="3">
    <source>
        <dbReference type="Proteomes" id="UP001501759"/>
    </source>
</evidence>
<dbReference type="Proteomes" id="UP001501759">
    <property type="component" value="Unassembled WGS sequence"/>
</dbReference>